<dbReference type="GO" id="GO:0000786">
    <property type="term" value="C:nucleosome"/>
    <property type="evidence" value="ECO:0007669"/>
    <property type="project" value="UniProtKB-KW"/>
</dbReference>
<evidence type="ECO:0000256" key="6">
    <source>
        <dbReference type="ARBA" id="ARBA00022499"/>
    </source>
</evidence>
<dbReference type="InterPro" id="IPR002119">
    <property type="entry name" value="Histone_H2A"/>
</dbReference>
<reference evidence="13" key="1">
    <citation type="submission" date="2023-06" db="EMBL/GenBank/DDBJ databases">
        <title>Genomic analysis of the entomopathogenic nematode Steinernema hermaphroditum.</title>
        <authorList>
            <person name="Schwarz E.M."/>
            <person name="Heppert J.K."/>
            <person name="Baniya A."/>
            <person name="Schwartz H.T."/>
            <person name="Tan C.-H."/>
            <person name="Antoshechkin I."/>
            <person name="Sternberg P.W."/>
            <person name="Goodrich-Blair H."/>
            <person name="Dillman A.R."/>
        </authorList>
    </citation>
    <scope>NUCLEOTIDE SEQUENCE</scope>
    <source>
        <strain evidence="13">PS9179</strain>
        <tissue evidence="13">Whole animal</tissue>
    </source>
</reference>
<dbReference type="Gene3D" id="1.10.20.10">
    <property type="entry name" value="Histone, subunit A"/>
    <property type="match status" value="1"/>
</dbReference>
<accession>A0AA39M0V3</accession>
<dbReference type="Pfam" id="PF00125">
    <property type="entry name" value="Histone"/>
    <property type="match status" value="1"/>
</dbReference>
<dbReference type="SMART" id="SM00414">
    <property type="entry name" value="H2A"/>
    <property type="match status" value="1"/>
</dbReference>
<evidence type="ECO:0000256" key="10">
    <source>
        <dbReference type="RuleBase" id="RU003767"/>
    </source>
</evidence>
<comment type="similarity">
    <text evidence="4 10">Belongs to the histone H2A family.</text>
</comment>
<feature type="domain" description="Histone H2A C-terminal" evidence="12">
    <location>
        <begin position="151"/>
        <end position="180"/>
    </location>
</feature>
<evidence type="ECO:0000256" key="5">
    <source>
        <dbReference type="ARBA" id="ARBA00022454"/>
    </source>
</evidence>
<keyword evidence="8 10" id="KW-0539">Nucleus</keyword>
<gene>
    <name evidence="13" type="ORF">QR680_012502</name>
</gene>
<sequence>MRGASFQRSSRKVANDYFDSTSLLRGYEKVLYHWTTVFWAVIPADRSDCLISFMSYVRTDMPSTPSKASSEAKKKSRTVRAGLQFPVGRIQRQLKKGRYAERIGSGGPIYLAAVMEYLIAEILELAGNAAQDNRKSRITPHHVMLAVRNDEELSKLFSDATFAQGGVIPNIHSSLLPAKHRATDED</sequence>
<evidence type="ECO:0000256" key="3">
    <source>
        <dbReference type="ARBA" id="ARBA00004286"/>
    </source>
</evidence>
<evidence type="ECO:0000256" key="1">
    <source>
        <dbReference type="ARBA" id="ARBA00002001"/>
    </source>
</evidence>
<dbReference type="CDD" id="cd00074">
    <property type="entry name" value="HFD_H2A"/>
    <property type="match status" value="1"/>
</dbReference>
<dbReference type="PRINTS" id="PR00620">
    <property type="entry name" value="HISTONEH2A"/>
</dbReference>
<dbReference type="GO" id="GO:0005634">
    <property type="term" value="C:nucleus"/>
    <property type="evidence" value="ECO:0007669"/>
    <property type="project" value="UniProtKB-SubCell"/>
</dbReference>
<dbReference type="SUPFAM" id="SSF47113">
    <property type="entry name" value="Histone-fold"/>
    <property type="match status" value="1"/>
</dbReference>
<proteinExistence type="inferred from homology"/>
<dbReference type="Proteomes" id="UP001175271">
    <property type="component" value="Unassembled WGS sequence"/>
</dbReference>
<dbReference type="PROSITE" id="PS00046">
    <property type="entry name" value="HISTONE_H2A"/>
    <property type="match status" value="1"/>
</dbReference>
<comment type="subcellular location">
    <subcellularLocation>
        <location evidence="3">Chromosome</location>
    </subcellularLocation>
    <subcellularLocation>
        <location evidence="2 10">Nucleus</location>
    </subcellularLocation>
</comment>
<comment type="subunit">
    <text evidence="10">The nucleosome is a histone octamer containing two molecules each of H2A, H2B, H3 and H4 assembled in one H3-H4 heterotetramer and two H2A-H2B heterodimers. The octamer wraps approximately 147 bp of DNA.</text>
</comment>
<dbReference type="PANTHER" id="PTHR23430">
    <property type="entry name" value="HISTONE H2A"/>
    <property type="match status" value="1"/>
</dbReference>
<comment type="caution">
    <text evidence="13">The sequence shown here is derived from an EMBL/GenBank/DDBJ whole genome shotgun (WGS) entry which is preliminary data.</text>
</comment>
<protein>
    <recommendedName>
        <fullName evidence="10">Histone H2A</fullName>
    </recommendedName>
</protein>
<evidence type="ECO:0000256" key="2">
    <source>
        <dbReference type="ARBA" id="ARBA00004123"/>
    </source>
</evidence>
<dbReference type="GO" id="GO:0003677">
    <property type="term" value="F:DNA binding"/>
    <property type="evidence" value="ECO:0007669"/>
    <property type="project" value="UniProtKB-KW"/>
</dbReference>
<name>A0AA39M0V3_9BILA</name>
<evidence type="ECO:0000259" key="11">
    <source>
        <dbReference type="Pfam" id="PF00125"/>
    </source>
</evidence>
<evidence type="ECO:0000313" key="14">
    <source>
        <dbReference type="Proteomes" id="UP001175271"/>
    </source>
</evidence>
<dbReference type="InterPro" id="IPR009072">
    <property type="entry name" value="Histone-fold"/>
</dbReference>
<keyword evidence="6" id="KW-1017">Isopeptide bond</keyword>
<evidence type="ECO:0000256" key="9">
    <source>
        <dbReference type="ARBA" id="ARBA00023269"/>
    </source>
</evidence>
<evidence type="ECO:0000256" key="8">
    <source>
        <dbReference type="ARBA" id="ARBA00023242"/>
    </source>
</evidence>
<dbReference type="InterPro" id="IPR007125">
    <property type="entry name" value="H2A/H2B/H3"/>
</dbReference>
<dbReference type="FunFam" id="1.10.20.10:FF:000103">
    <property type="entry name" value="Histone H2A type 1"/>
    <property type="match status" value="1"/>
</dbReference>
<feature type="domain" description="Core Histone H2A/H2B/H3" evidence="11">
    <location>
        <begin position="69"/>
        <end position="148"/>
    </location>
</feature>
<dbReference type="InterPro" id="IPR032454">
    <property type="entry name" value="Histone_H2A_C"/>
</dbReference>
<organism evidence="13 14">
    <name type="scientific">Steinernema hermaphroditum</name>
    <dbReference type="NCBI Taxonomy" id="289476"/>
    <lineage>
        <taxon>Eukaryota</taxon>
        <taxon>Metazoa</taxon>
        <taxon>Ecdysozoa</taxon>
        <taxon>Nematoda</taxon>
        <taxon>Chromadorea</taxon>
        <taxon>Rhabditida</taxon>
        <taxon>Tylenchina</taxon>
        <taxon>Panagrolaimomorpha</taxon>
        <taxon>Strongyloidoidea</taxon>
        <taxon>Steinernematidae</taxon>
        <taxon>Steinernema</taxon>
    </lineage>
</organism>
<keyword evidence="14" id="KW-1185">Reference proteome</keyword>
<dbReference type="AlphaFoldDB" id="A0AA39M0V3"/>
<dbReference type="InterPro" id="IPR032458">
    <property type="entry name" value="Histone_H2A_CS"/>
</dbReference>
<dbReference type="Pfam" id="PF16211">
    <property type="entry name" value="Histone_H2A_C"/>
    <property type="match status" value="1"/>
</dbReference>
<dbReference type="GO" id="GO:0046982">
    <property type="term" value="F:protein heterodimerization activity"/>
    <property type="evidence" value="ECO:0007669"/>
    <property type="project" value="InterPro"/>
</dbReference>
<dbReference type="GO" id="GO:0030527">
    <property type="term" value="F:structural constituent of chromatin"/>
    <property type="evidence" value="ECO:0007669"/>
    <property type="project" value="InterPro"/>
</dbReference>
<evidence type="ECO:0000256" key="7">
    <source>
        <dbReference type="ARBA" id="ARBA00023125"/>
    </source>
</evidence>
<keyword evidence="7 10" id="KW-0238">DNA-binding</keyword>
<evidence type="ECO:0000313" key="13">
    <source>
        <dbReference type="EMBL" id="KAK0416464.1"/>
    </source>
</evidence>
<keyword evidence="5 10" id="KW-0158">Chromosome</keyword>
<comment type="function">
    <text evidence="1">Core component of nucleosome. Nucleosomes wrap and compact DNA into chromatin, limiting DNA accessibility to the cellular machineries which require DNA as a template. Histones thereby play a central role in transcription regulation, DNA repair, DNA replication and chromosomal stability. DNA accessibility is regulated via a complex set of post-translational modifications of histones, also called histone code, and nucleosome remodeling.</text>
</comment>
<evidence type="ECO:0000256" key="4">
    <source>
        <dbReference type="ARBA" id="ARBA00010691"/>
    </source>
</evidence>
<keyword evidence="9 10" id="KW-0544">Nucleosome core</keyword>
<dbReference type="EMBL" id="JAUCMV010000002">
    <property type="protein sequence ID" value="KAK0416464.1"/>
    <property type="molecule type" value="Genomic_DNA"/>
</dbReference>
<evidence type="ECO:0000259" key="12">
    <source>
        <dbReference type="Pfam" id="PF16211"/>
    </source>
</evidence>